<evidence type="ECO:0000313" key="2">
    <source>
        <dbReference type="Proteomes" id="UP000248329"/>
    </source>
</evidence>
<sequence length="338" mass="36457">MWSGWVGRFFGCGGSLDLMRITKRKIILTSILAILILFLIASIIGWAKIVDTLRTASPAFIALSILVYLISWPLRGIRYRQILAQIGVKEDLNFLVGCIAVSQSANVFLPARLGDVARAYLLKKMKNISLITGFSSLAVERIFDVLAIAMIGGVAMLGLRGMLLDQQTTDILTITGLTIVAVFGLLVLFLKLRTTIGGVIDRFIREIAVVSTNPRAFIIVFAGSLLVWLVDTLTCFVILNAFSETISSSMIPIVFLAIAVGNLTKIFQITPGSIGPYEIALTTIFSLGGIDSAIGLVAAGFDHLVKNSVTLILGSAYLSRFGLSWSQLVDQSGGIPKN</sequence>
<dbReference type="Proteomes" id="UP000248329">
    <property type="component" value="Unassembled WGS sequence"/>
</dbReference>
<gene>
    <name evidence="1" type="ORF">C4B59_11340</name>
</gene>
<accession>A0AC61L1E2</accession>
<organism evidence="1 2">
    <name type="scientific">Candidatus Methanogaster sp</name>
    <dbReference type="NCBI Taxonomy" id="3386292"/>
    <lineage>
        <taxon>Archaea</taxon>
        <taxon>Methanobacteriati</taxon>
        <taxon>Methanobacteriota</taxon>
        <taxon>Stenosarchaea group</taxon>
        <taxon>Methanomicrobia</taxon>
        <taxon>Methanosarcinales</taxon>
        <taxon>ANME-2 cluster</taxon>
        <taxon>Candidatus Methanogasteraceae</taxon>
        <taxon>Candidatus Methanogaster</taxon>
    </lineage>
</organism>
<proteinExistence type="predicted"/>
<reference evidence="1" key="1">
    <citation type="submission" date="2018-01" db="EMBL/GenBank/DDBJ databases">
        <authorList>
            <person name="Krukenberg V."/>
        </authorList>
    </citation>
    <scope>NUCLEOTIDE SEQUENCE</scope>
    <source>
        <strain evidence="1">E20ANME2</strain>
    </source>
</reference>
<evidence type="ECO:0000313" key="1">
    <source>
        <dbReference type="EMBL" id="PXF59479.1"/>
    </source>
</evidence>
<comment type="caution">
    <text evidence="1">The sequence shown here is derived from an EMBL/GenBank/DDBJ whole genome shotgun (WGS) entry which is preliminary data.</text>
</comment>
<dbReference type="EMBL" id="PQXF01000024">
    <property type="protein sequence ID" value="PXF59479.1"/>
    <property type="molecule type" value="Genomic_DNA"/>
</dbReference>
<name>A0AC61L1E2_9EURY</name>
<protein>
    <submittedName>
        <fullName evidence="1">Uncharacterized protein</fullName>
    </submittedName>
</protein>